<sequence length="451" mass="49115">MNRCMYSFSFGNFSFQLPMGFKIEEATIQEIQSAFRSNELTSNQLVQYYLNAIEKLNPALSAVIEVNPDALTHAQEADRNRNLPGGCFCHGMQGIPVLLKDNIATKDKLNTTSGSFALLGSVVPRDAGVIDRLRAAGAIILGKAGLSEWSNFRTKGMPNGWSARGGYVKNPYLVTTEPGGSSTGSAVSVAANLVTVSLGTETHGSLIDPCNISGVVGIKPTVGLTSRSGVIPISLRQDTVGRAMIIALSAKNKLGFIDGSSPQPSHDSSTFASWTCCNHMVLSWILNALTKELSNSVVYTDMAYVLWIDLQDLFLRAMPLAYSNLNGPFAPSHKQERLMQFLMGHNETYSAVRGQLLLMDPLPTIKKANSLTLQEEKQREVTPTYSSLPDVVALLANNRFHGAPHDRGDLRTSSKDTRGRRRPRPTCDHCGFVGHIKLHFMATLLAIVFTI</sequence>
<dbReference type="InterPro" id="IPR023631">
    <property type="entry name" value="Amidase_dom"/>
</dbReference>
<evidence type="ECO:0000259" key="2">
    <source>
        <dbReference type="Pfam" id="PF01425"/>
    </source>
</evidence>
<evidence type="ECO:0000259" key="3">
    <source>
        <dbReference type="Pfam" id="PF14244"/>
    </source>
</evidence>
<evidence type="ECO:0000256" key="1">
    <source>
        <dbReference type="SAM" id="MobiDB-lite"/>
    </source>
</evidence>
<proteinExistence type="predicted"/>
<dbReference type="SUPFAM" id="SSF75304">
    <property type="entry name" value="Amidase signature (AS) enzymes"/>
    <property type="match status" value="1"/>
</dbReference>
<feature type="compositionally biased region" description="Basic and acidic residues" evidence="1">
    <location>
        <begin position="403"/>
        <end position="417"/>
    </location>
</feature>
<dbReference type="InterPro" id="IPR036928">
    <property type="entry name" value="AS_sf"/>
</dbReference>
<dbReference type="AlphaFoldDB" id="A0A834ZSH0"/>
<organism evidence="4 5">
    <name type="scientific">Tetracentron sinense</name>
    <name type="common">Spur-leaf</name>
    <dbReference type="NCBI Taxonomy" id="13715"/>
    <lineage>
        <taxon>Eukaryota</taxon>
        <taxon>Viridiplantae</taxon>
        <taxon>Streptophyta</taxon>
        <taxon>Embryophyta</taxon>
        <taxon>Tracheophyta</taxon>
        <taxon>Spermatophyta</taxon>
        <taxon>Magnoliopsida</taxon>
        <taxon>Trochodendrales</taxon>
        <taxon>Trochodendraceae</taxon>
        <taxon>Tetracentron</taxon>
    </lineage>
</organism>
<comment type="caution">
    <text evidence="4">The sequence shown here is derived from an EMBL/GenBank/DDBJ whole genome shotgun (WGS) entry which is preliminary data.</text>
</comment>
<keyword evidence="5" id="KW-1185">Reference proteome</keyword>
<dbReference type="InterPro" id="IPR029472">
    <property type="entry name" value="Copia-like_N"/>
</dbReference>
<dbReference type="Proteomes" id="UP000655225">
    <property type="component" value="Unassembled WGS sequence"/>
</dbReference>
<gene>
    <name evidence="4" type="ORF">HHK36_002967</name>
</gene>
<dbReference type="PANTHER" id="PTHR42678:SF34">
    <property type="entry name" value="OS04G0183300 PROTEIN"/>
    <property type="match status" value="1"/>
</dbReference>
<dbReference type="OrthoDB" id="5544992at2759"/>
<feature type="domain" description="Amidase" evidence="2">
    <location>
        <begin position="45"/>
        <end position="241"/>
    </location>
</feature>
<name>A0A834ZSH0_TETSI</name>
<dbReference type="Gene3D" id="3.90.1300.10">
    <property type="entry name" value="Amidase signature (AS) domain"/>
    <property type="match status" value="1"/>
</dbReference>
<feature type="region of interest" description="Disordered" evidence="1">
    <location>
        <begin position="403"/>
        <end position="426"/>
    </location>
</feature>
<evidence type="ECO:0008006" key="6">
    <source>
        <dbReference type="Google" id="ProtNLM"/>
    </source>
</evidence>
<protein>
    <recommendedName>
        <fullName evidence="6">Amidase domain-containing protein</fullName>
    </recommendedName>
</protein>
<reference evidence="4 5" key="1">
    <citation type="submission" date="2020-04" db="EMBL/GenBank/DDBJ databases">
        <title>Plant Genome Project.</title>
        <authorList>
            <person name="Zhang R.-G."/>
        </authorList>
    </citation>
    <scope>NUCLEOTIDE SEQUENCE [LARGE SCALE GENOMIC DNA]</scope>
    <source>
        <strain evidence="4">YNK0</strain>
        <tissue evidence="4">Leaf</tissue>
    </source>
</reference>
<dbReference type="EMBL" id="JABCRI010000002">
    <property type="protein sequence ID" value="KAF8410438.1"/>
    <property type="molecule type" value="Genomic_DNA"/>
</dbReference>
<dbReference type="Pfam" id="PF14244">
    <property type="entry name" value="Retrotran_gag_3"/>
    <property type="match status" value="1"/>
</dbReference>
<dbReference type="PANTHER" id="PTHR42678">
    <property type="entry name" value="AMIDASE"/>
    <property type="match status" value="1"/>
</dbReference>
<dbReference type="Pfam" id="PF01425">
    <property type="entry name" value="Amidase"/>
    <property type="match status" value="1"/>
</dbReference>
<feature type="domain" description="Retrotransposon Copia-like N-terminal" evidence="3">
    <location>
        <begin position="242"/>
        <end position="264"/>
    </location>
</feature>
<accession>A0A834ZSH0</accession>
<evidence type="ECO:0000313" key="5">
    <source>
        <dbReference type="Proteomes" id="UP000655225"/>
    </source>
</evidence>
<evidence type="ECO:0000313" key="4">
    <source>
        <dbReference type="EMBL" id="KAF8410438.1"/>
    </source>
</evidence>